<evidence type="ECO:0000256" key="5">
    <source>
        <dbReference type="ARBA" id="ARBA00022989"/>
    </source>
</evidence>
<gene>
    <name evidence="9" type="ORF">ACFFK0_04235</name>
</gene>
<accession>A0ABV6DG97</accession>
<dbReference type="InterPro" id="IPR050968">
    <property type="entry name" value="Cytochrome_c_oxidase_bac_sub4"/>
</dbReference>
<evidence type="ECO:0000256" key="6">
    <source>
        <dbReference type="ARBA" id="ARBA00023136"/>
    </source>
</evidence>
<dbReference type="EMBL" id="JBHLWN010000021">
    <property type="protein sequence ID" value="MFC0211668.1"/>
    <property type="molecule type" value="Genomic_DNA"/>
</dbReference>
<proteinExistence type="inferred from homology"/>
<feature type="region of interest" description="Disordered" evidence="7">
    <location>
        <begin position="1"/>
        <end position="20"/>
    </location>
</feature>
<feature type="transmembrane region" description="Helical" evidence="8">
    <location>
        <begin position="25"/>
        <end position="45"/>
    </location>
</feature>
<dbReference type="InterPro" id="IPR005171">
    <property type="entry name" value="Cyt_c_oxidase_su4_prok"/>
</dbReference>
<dbReference type="PANTHER" id="PTHR36835">
    <property type="entry name" value="CYTOCHROME BO(3) UBIQUINOL OXIDASE SUBUNIT 4"/>
    <property type="match status" value="1"/>
</dbReference>
<comment type="similarity">
    <text evidence="2">Belongs to the cytochrome c oxidase bacterial subunit 4 family.</text>
</comment>
<evidence type="ECO:0000256" key="1">
    <source>
        <dbReference type="ARBA" id="ARBA00004651"/>
    </source>
</evidence>
<name>A0ABV6DG97_9BACL</name>
<dbReference type="Pfam" id="PF03626">
    <property type="entry name" value="COX4_pro"/>
    <property type="match status" value="1"/>
</dbReference>
<comment type="subcellular location">
    <subcellularLocation>
        <location evidence="1">Cell membrane</location>
        <topology evidence="1">Multi-pass membrane protein</topology>
    </subcellularLocation>
</comment>
<feature type="transmembrane region" description="Helical" evidence="8">
    <location>
        <begin position="51"/>
        <end position="71"/>
    </location>
</feature>
<dbReference type="RefSeq" id="WP_377468654.1">
    <property type="nucleotide sequence ID" value="NZ_JBHLWN010000021.1"/>
</dbReference>
<organism evidence="9 10">
    <name type="scientific">Paenibacillus chartarius</name>
    <dbReference type="NCBI Taxonomy" id="747481"/>
    <lineage>
        <taxon>Bacteria</taxon>
        <taxon>Bacillati</taxon>
        <taxon>Bacillota</taxon>
        <taxon>Bacilli</taxon>
        <taxon>Bacillales</taxon>
        <taxon>Paenibacillaceae</taxon>
        <taxon>Paenibacillus</taxon>
    </lineage>
</organism>
<evidence type="ECO:0000256" key="8">
    <source>
        <dbReference type="SAM" id="Phobius"/>
    </source>
</evidence>
<keyword evidence="6 8" id="KW-0472">Membrane</keyword>
<dbReference type="PANTHER" id="PTHR36835:SF1">
    <property type="entry name" value="CYTOCHROME BO(3) UBIQUINOL OXIDASE SUBUNIT 4"/>
    <property type="match status" value="1"/>
</dbReference>
<evidence type="ECO:0000256" key="3">
    <source>
        <dbReference type="ARBA" id="ARBA00022475"/>
    </source>
</evidence>
<evidence type="ECO:0000256" key="7">
    <source>
        <dbReference type="SAM" id="MobiDB-lite"/>
    </source>
</evidence>
<sequence length="106" mass="12074">MSEHTHEVTTGSKRPHKHEGPRNHYLTYLISILLTILAFAAVLYGVLDRSFLLVFIVVLALIQASFQLFFWMHAKDKGHFLPVIGIAFGFFIALTAVAAAVFWTWW</sequence>
<protein>
    <submittedName>
        <fullName evidence="9">Cytochrome C oxidase subunit IV family protein</fullName>
    </submittedName>
</protein>
<keyword evidence="5 8" id="KW-1133">Transmembrane helix</keyword>
<keyword evidence="3" id="KW-1003">Cell membrane</keyword>
<keyword evidence="4 8" id="KW-0812">Transmembrane</keyword>
<evidence type="ECO:0000313" key="9">
    <source>
        <dbReference type="EMBL" id="MFC0211668.1"/>
    </source>
</evidence>
<comment type="caution">
    <text evidence="9">The sequence shown here is derived from an EMBL/GenBank/DDBJ whole genome shotgun (WGS) entry which is preliminary data.</text>
</comment>
<evidence type="ECO:0000256" key="2">
    <source>
        <dbReference type="ARBA" id="ARBA00008079"/>
    </source>
</evidence>
<evidence type="ECO:0000256" key="4">
    <source>
        <dbReference type="ARBA" id="ARBA00022692"/>
    </source>
</evidence>
<dbReference type="Proteomes" id="UP001589776">
    <property type="component" value="Unassembled WGS sequence"/>
</dbReference>
<keyword evidence="10" id="KW-1185">Reference proteome</keyword>
<feature type="transmembrane region" description="Helical" evidence="8">
    <location>
        <begin position="83"/>
        <end position="105"/>
    </location>
</feature>
<evidence type="ECO:0000313" key="10">
    <source>
        <dbReference type="Proteomes" id="UP001589776"/>
    </source>
</evidence>
<reference evidence="9 10" key="1">
    <citation type="submission" date="2024-09" db="EMBL/GenBank/DDBJ databases">
        <authorList>
            <person name="Sun Q."/>
            <person name="Mori K."/>
        </authorList>
    </citation>
    <scope>NUCLEOTIDE SEQUENCE [LARGE SCALE GENOMIC DNA]</scope>
    <source>
        <strain evidence="9 10">CCM 7759</strain>
    </source>
</reference>